<reference evidence="1 2" key="1">
    <citation type="journal article" date="2013" name="PLoS Genet.">
        <title>Comparative genome structure, secondary metabolite, and effector coding capacity across Cochliobolus pathogens.</title>
        <authorList>
            <person name="Condon B.J."/>
            <person name="Leng Y."/>
            <person name="Wu D."/>
            <person name="Bushley K.E."/>
            <person name="Ohm R.A."/>
            <person name="Otillar R."/>
            <person name="Martin J."/>
            <person name="Schackwitz W."/>
            <person name="Grimwood J."/>
            <person name="MohdZainudin N."/>
            <person name="Xue C."/>
            <person name="Wang R."/>
            <person name="Manning V.A."/>
            <person name="Dhillon B."/>
            <person name="Tu Z.J."/>
            <person name="Steffenson B.J."/>
            <person name="Salamov A."/>
            <person name="Sun H."/>
            <person name="Lowry S."/>
            <person name="LaButti K."/>
            <person name="Han J."/>
            <person name="Copeland A."/>
            <person name="Lindquist E."/>
            <person name="Barry K."/>
            <person name="Schmutz J."/>
            <person name="Baker S.E."/>
            <person name="Ciuffetti L.M."/>
            <person name="Grigoriev I.V."/>
            <person name="Zhong S."/>
            <person name="Turgeon B.G."/>
        </authorList>
    </citation>
    <scope>NUCLEOTIDE SEQUENCE [LARGE SCALE GENOMIC DNA]</scope>
    <source>
        <strain evidence="1 2">26-R-13</strain>
    </source>
</reference>
<dbReference type="HOGENOM" id="CLU_2677671_0_0_1"/>
<dbReference type="KEGG" id="bze:COCCADRAFT_83288"/>
<dbReference type="AlphaFoldDB" id="W6YFR0"/>
<evidence type="ECO:0000313" key="1">
    <source>
        <dbReference type="EMBL" id="EUC38312.1"/>
    </source>
</evidence>
<dbReference type="RefSeq" id="XP_007707364.1">
    <property type="nucleotide sequence ID" value="XM_007709174.1"/>
</dbReference>
<name>W6YFR0_COCC2</name>
<organism evidence="1 2">
    <name type="scientific">Cochliobolus carbonum (strain 26-R-13)</name>
    <name type="common">Maize leaf spot fungus</name>
    <name type="synonym">Bipolaris zeicola</name>
    <dbReference type="NCBI Taxonomy" id="930089"/>
    <lineage>
        <taxon>Eukaryota</taxon>
        <taxon>Fungi</taxon>
        <taxon>Dikarya</taxon>
        <taxon>Ascomycota</taxon>
        <taxon>Pezizomycotina</taxon>
        <taxon>Dothideomycetes</taxon>
        <taxon>Pleosporomycetidae</taxon>
        <taxon>Pleosporales</taxon>
        <taxon>Pleosporineae</taxon>
        <taxon>Pleosporaceae</taxon>
        <taxon>Bipolaris</taxon>
    </lineage>
</organism>
<dbReference type="Proteomes" id="UP000053841">
    <property type="component" value="Unassembled WGS sequence"/>
</dbReference>
<gene>
    <name evidence="1" type="ORF">COCCADRAFT_83288</name>
</gene>
<proteinExistence type="predicted"/>
<feature type="non-terminal residue" evidence="1">
    <location>
        <position position="1"/>
    </location>
</feature>
<evidence type="ECO:0000313" key="2">
    <source>
        <dbReference type="Proteomes" id="UP000053841"/>
    </source>
</evidence>
<accession>W6YFR0</accession>
<keyword evidence="2" id="KW-1185">Reference proteome</keyword>
<dbReference type="EMBL" id="KI964543">
    <property type="protein sequence ID" value="EUC38312.1"/>
    <property type="molecule type" value="Genomic_DNA"/>
</dbReference>
<dbReference type="GeneID" id="19151541"/>
<sequence length="75" mass="8382">VPVWFAAGCFLHGGGHLRFLKADFGAYRIRTSVNNLKPASTLNMTKNHPSHSQFAEFSIIFLFPWLLSSCMVIAL</sequence>
<protein>
    <submittedName>
        <fullName evidence="1">Uncharacterized protein</fullName>
    </submittedName>
</protein>